<dbReference type="Proteomes" id="UP000693970">
    <property type="component" value="Unassembled WGS sequence"/>
</dbReference>
<keyword evidence="5" id="KW-0472">Membrane</keyword>
<accession>A0A9K3KN09</accession>
<evidence type="ECO:0000256" key="2">
    <source>
        <dbReference type="ARBA" id="ARBA00022448"/>
    </source>
</evidence>
<keyword evidence="4" id="KW-1133">Transmembrane helix</keyword>
<name>A0A9K3KN09_9STRA</name>
<dbReference type="OrthoDB" id="193856at2759"/>
<dbReference type="PROSITE" id="PS50920">
    <property type="entry name" value="SOLCAR"/>
    <property type="match status" value="2"/>
</dbReference>
<dbReference type="GO" id="GO:0016020">
    <property type="term" value="C:membrane"/>
    <property type="evidence" value="ECO:0007669"/>
    <property type="project" value="UniProtKB-UniRule"/>
</dbReference>
<dbReference type="PANTHER" id="PTHR45624">
    <property type="entry name" value="MITOCHONDRIAL BASIC AMINO ACIDS TRANSPORTER-RELATED"/>
    <property type="match status" value="1"/>
</dbReference>
<proteinExistence type="inferred from homology"/>
<evidence type="ECO:0000256" key="1">
    <source>
        <dbReference type="ARBA" id="ARBA00006375"/>
    </source>
</evidence>
<dbReference type="GO" id="GO:0000064">
    <property type="term" value="F:L-ornithine transmembrane transporter activity"/>
    <property type="evidence" value="ECO:0007669"/>
    <property type="project" value="TreeGrafter"/>
</dbReference>
<dbReference type="Pfam" id="PF00153">
    <property type="entry name" value="Mito_carr"/>
    <property type="match status" value="2"/>
</dbReference>
<protein>
    <submittedName>
        <fullName evidence="7">Mitochondrial carrier protein</fullName>
    </submittedName>
</protein>
<keyword evidence="3" id="KW-0677">Repeat</keyword>
<dbReference type="AlphaFoldDB" id="A0A9K3KN09"/>
<gene>
    <name evidence="7" type="ORF">IV203_005409</name>
</gene>
<feature type="repeat" description="Solcar" evidence="5">
    <location>
        <begin position="2"/>
        <end position="87"/>
    </location>
</feature>
<keyword evidence="8" id="KW-1185">Reference proteome</keyword>
<evidence type="ECO:0000256" key="3">
    <source>
        <dbReference type="ARBA" id="ARBA00022737"/>
    </source>
</evidence>
<evidence type="ECO:0000313" key="7">
    <source>
        <dbReference type="EMBL" id="KAG7346341.1"/>
    </source>
</evidence>
<feature type="repeat" description="Solcar" evidence="5">
    <location>
        <begin position="186"/>
        <end position="268"/>
    </location>
</feature>
<dbReference type="PANTHER" id="PTHR45624:SF58">
    <property type="entry name" value="CARRIER PROTEIN, PUTATIVE-RELATED"/>
    <property type="match status" value="1"/>
</dbReference>
<dbReference type="InterPro" id="IPR018108">
    <property type="entry name" value="MCP_transmembrane"/>
</dbReference>
<evidence type="ECO:0000256" key="4">
    <source>
        <dbReference type="ARBA" id="ARBA00022989"/>
    </source>
</evidence>
<dbReference type="GO" id="GO:0005739">
    <property type="term" value="C:mitochondrion"/>
    <property type="evidence" value="ECO:0007669"/>
    <property type="project" value="TreeGrafter"/>
</dbReference>
<evidence type="ECO:0000256" key="6">
    <source>
        <dbReference type="RuleBase" id="RU000488"/>
    </source>
</evidence>
<reference evidence="7" key="1">
    <citation type="journal article" date="2021" name="Sci. Rep.">
        <title>Diploid genomic architecture of Nitzschia inconspicua, an elite biomass production diatom.</title>
        <authorList>
            <person name="Oliver A."/>
            <person name="Podell S."/>
            <person name="Pinowska A."/>
            <person name="Traller J.C."/>
            <person name="Smith S.R."/>
            <person name="McClure R."/>
            <person name="Beliaev A."/>
            <person name="Bohutskyi P."/>
            <person name="Hill E.A."/>
            <person name="Rabines A."/>
            <person name="Zheng H."/>
            <person name="Allen L.Z."/>
            <person name="Kuo A."/>
            <person name="Grigoriev I.V."/>
            <person name="Allen A.E."/>
            <person name="Hazlebeck D."/>
            <person name="Allen E.E."/>
        </authorList>
    </citation>
    <scope>NUCLEOTIDE SEQUENCE</scope>
    <source>
        <strain evidence="7">Hildebrandi</strain>
    </source>
</reference>
<keyword evidence="2 6" id="KW-0813">Transport</keyword>
<comment type="similarity">
    <text evidence="1 6">Belongs to the mitochondrial carrier (TC 2.A.29) family.</text>
</comment>
<reference evidence="7" key="2">
    <citation type="submission" date="2021-04" db="EMBL/GenBank/DDBJ databases">
        <authorList>
            <person name="Podell S."/>
        </authorList>
    </citation>
    <scope>NUCLEOTIDE SEQUENCE</scope>
    <source>
        <strain evidence="7">Hildebrandi</strain>
    </source>
</reference>
<organism evidence="7 8">
    <name type="scientific">Nitzschia inconspicua</name>
    <dbReference type="NCBI Taxonomy" id="303405"/>
    <lineage>
        <taxon>Eukaryota</taxon>
        <taxon>Sar</taxon>
        <taxon>Stramenopiles</taxon>
        <taxon>Ochrophyta</taxon>
        <taxon>Bacillariophyta</taxon>
        <taxon>Bacillariophyceae</taxon>
        <taxon>Bacillariophycidae</taxon>
        <taxon>Bacillariales</taxon>
        <taxon>Bacillariaceae</taxon>
        <taxon>Nitzschia</taxon>
    </lineage>
</organism>
<keyword evidence="5 6" id="KW-0812">Transmembrane</keyword>
<dbReference type="GO" id="GO:1990575">
    <property type="term" value="P:mitochondrial L-ornithine transmembrane transport"/>
    <property type="evidence" value="ECO:0007669"/>
    <property type="project" value="TreeGrafter"/>
</dbReference>
<dbReference type="InterPro" id="IPR050567">
    <property type="entry name" value="Mitochondrial_Carrier"/>
</dbReference>
<comment type="caution">
    <text evidence="7">The sequence shown here is derived from an EMBL/GenBank/DDBJ whole genome shotgun (WGS) entry which is preliminary data.</text>
</comment>
<evidence type="ECO:0000313" key="8">
    <source>
        <dbReference type="Proteomes" id="UP000693970"/>
    </source>
</evidence>
<evidence type="ECO:0000256" key="5">
    <source>
        <dbReference type="PROSITE-ProRule" id="PRU00282"/>
    </source>
</evidence>
<sequence length="281" mass="31121">MAEFLVTFAAGASYGLTTVIVGQPLDTIKVRMQGMPSAMQQSALTVGKDLFLQQGVRGLYRGGLPLFLGGSFMRSAQFGVSGKVKHWLDDHPNLPHFKVFGLLDWQVIAAGIAGGIGRGLVEIPTDFLKTRRQVERSWTISHLMDGTAITLVRNTVLYASFMVYIDLTKQACQAGYVATMLMNEEQNNLKPFLKGAICANLAWLTVWPADVVKTQRQSGNYDDKKGLLRMFQENFRNGRFFRGLVPGLVRSSIANGSSMVVYELVQSTLTRQFGLERKDMA</sequence>
<dbReference type="EMBL" id="JAGRRH010000021">
    <property type="protein sequence ID" value="KAG7346341.1"/>
    <property type="molecule type" value="Genomic_DNA"/>
</dbReference>